<proteinExistence type="predicted"/>
<name>A0ABW4A657_9ACTN</name>
<reference evidence="2" key="1">
    <citation type="journal article" date="2019" name="Int. J. Syst. Evol. Microbiol.">
        <title>The Global Catalogue of Microorganisms (GCM) 10K type strain sequencing project: providing services to taxonomists for standard genome sequencing and annotation.</title>
        <authorList>
            <consortium name="The Broad Institute Genomics Platform"/>
            <consortium name="The Broad Institute Genome Sequencing Center for Infectious Disease"/>
            <person name="Wu L."/>
            <person name="Ma J."/>
        </authorList>
    </citation>
    <scope>NUCLEOTIDE SEQUENCE [LARGE SCALE GENOMIC DNA]</scope>
    <source>
        <strain evidence="2">CCM 7526</strain>
    </source>
</reference>
<sequence length="351" mass="37297">MRVAVALVAVLALTGCTGQSARQRLFDDAVISGDAAVLGDAVAAFFVGPVVKGPTEHGYLVLVGPGGAFRTIRTAPMDSMRPAWSPHGLYFADEDNDYRLTASGLTVTANPKTAAQNLMFALPGGGAVGVFNNAGDQISTPDGRLYQVSGTHFTGADCDGRIYGIGGDAYRETLTAIYPAEREIAQRPATATEPIGQVPCVDGVVTYLSWAGVVSWNTTTGDHQVRPLTVDDGTRLDEQDFGYAVQDWKDGRLHWVYADGRVFATDPATGRTTPLFDTGLGTGFGRERHTLYAFTGTALHTISTLRDAPGNLGYTVFDRADGRKLREAEIAIPNTAVNVGDLGLTYMAARD</sequence>
<gene>
    <name evidence="1" type="ORF">ACFQ5G_11640</name>
</gene>
<protein>
    <submittedName>
        <fullName evidence="1">Uncharacterized protein</fullName>
    </submittedName>
</protein>
<dbReference type="RefSeq" id="WP_317794749.1">
    <property type="nucleotide sequence ID" value="NZ_AP028461.1"/>
</dbReference>
<comment type="caution">
    <text evidence="1">The sequence shown here is derived from an EMBL/GenBank/DDBJ whole genome shotgun (WGS) entry which is preliminary data.</text>
</comment>
<evidence type="ECO:0000313" key="1">
    <source>
        <dbReference type="EMBL" id="MFD1365999.1"/>
    </source>
</evidence>
<keyword evidence="2" id="KW-1185">Reference proteome</keyword>
<dbReference type="Proteomes" id="UP001597183">
    <property type="component" value="Unassembled WGS sequence"/>
</dbReference>
<organism evidence="1 2">
    <name type="scientific">Actinoplanes sichuanensis</name>
    <dbReference type="NCBI Taxonomy" id="512349"/>
    <lineage>
        <taxon>Bacteria</taxon>
        <taxon>Bacillati</taxon>
        <taxon>Actinomycetota</taxon>
        <taxon>Actinomycetes</taxon>
        <taxon>Micromonosporales</taxon>
        <taxon>Micromonosporaceae</taxon>
        <taxon>Actinoplanes</taxon>
    </lineage>
</organism>
<dbReference type="PROSITE" id="PS51257">
    <property type="entry name" value="PROKAR_LIPOPROTEIN"/>
    <property type="match status" value="1"/>
</dbReference>
<dbReference type="EMBL" id="JBHTMK010000015">
    <property type="protein sequence ID" value="MFD1365999.1"/>
    <property type="molecule type" value="Genomic_DNA"/>
</dbReference>
<evidence type="ECO:0000313" key="2">
    <source>
        <dbReference type="Proteomes" id="UP001597183"/>
    </source>
</evidence>
<accession>A0ABW4A657</accession>